<accession>A0A6B9KG77</accession>
<proteinExistence type="predicted"/>
<sequence length="85" mass="9996">MHTTTFRILNIIHLSHLKVDMSGYPQISAFCLPHIKDFLMTCPYPTLISKQFERVTLLGVEIRAIKFYFTLEDRESQLNIFLTTF</sequence>
<reference evidence="1" key="1">
    <citation type="submission" date="2019-10" db="EMBL/GenBank/DDBJ databases">
        <authorList>
            <person name="Nitsche A."/>
            <person name="Hankeln T."/>
            <person name="Acosta O."/>
            <person name="Velez I.D."/>
            <person name="Schiemann D.J."/>
        </authorList>
    </citation>
    <scope>NUCLEOTIDE SEQUENCE</scope>
    <source>
        <strain evidence="1">Mati 1755-132</strain>
    </source>
</reference>
<evidence type="ECO:0000313" key="1">
    <source>
        <dbReference type="EMBL" id="QHA33704.1"/>
    </source>
</evidence>
<protein>
    <submittedName>
        <fullName evidence="1">Uncharacterized protein</fullName>
    </submittedName>
</protein>
<name>A0A6B9KG77_9VIRU</name>
<organism evidence="1">
    <name type="scientific">Atrato Partiti-like virus 5</name>
    <dbReference type="NCBI Taxonomy" id="2689330"/>
    <lineage>
        <taxon>Viruses</taxon>
        <taxon>Riboviria</taxon>
        <taxon>Orthornavirae</taxon>
        <taxon>Pisuviricota</taxon>
        <taxon>Duplopiviricetes</taxon>
        <taxon>Durnavirales</taxon>
        <taxon>Partitiviridae</taxon>
    </lineage>
</organism>
<dbReference type="EMBL" id="MN661064">
    <property type="protein sequence ID" value="QHA33704.1"/>
    <property type="molecule type" value="Genomic_RNA"/>
</dbReference>